<feature type="region of interest" description="Disordered" evidence="1">
    <location>
        <begin position="52"/>
        <end position="98"/>
    </location>
</feature>
<reference evidence="2" key="2">
    <citation type="submission" date="2021-09" db="EMBL/GenBank/DDBJ databases">
        <authorList>
            <person name="Jia N."/>
            <person name="Wang J."/>
            <person name="Shi W."/>
            <person name="Du L."/>
            <person name="Sun Y."/>
            <person name="Zhan W."/>
            <person name="Jiang J."/>
            <person name="Wang Q."/>
            <person name="Zhang B."/>
            <person name="Ji P."/>
            <person name="Sakyi L.B."/>
            <person name="Cui X."/>
            <person name="Yuan T."/>
            <person name="Jiang B."/>
            <person name="Yang W."/>
            <person name="Lam T.T.-Y."/>
            <person name="Chang Q."/>
            <person name="Ding S."/>
            <person name="Wang X."/>
            <person name="Zhu J."/>
            <person name="Ruan X."/>
            <person name="Zhao L."/>
            <person name="Wei J."/>
            <person name="Que T."/>
            <person name="Du C."/>
            <person name="Cheng J."/>
            <person name="Dai P."/>
            <person name="Han X."/>
            <person name="Huang E."/>
            <person name="Gao Y."/>
            <person name="Liu J."/>
            <person name="Shao H."/>
            <person name="Ye R."/>
            <person name="Li L."/>
            <person name="Wei W."/>
            <person name="Wang X."/>
            <person name="Wang C."/>
            <person name="Huo Q."/>
            <person name="Li W."/>
            <person name="Guo W."/>
            <person name="Chen H."/>
            <person name="Chen S."/>
            <person name="Zhou L."/>
            <person name="Zhou L."/>
            <person name="Ni X."/>
            <person name="Tian J."/>
            <person name="Zhou Y."/>
            <person name="Sheng Y."/>
            <person name="Liu T."/>
            <person name="Pan Y."/>
            <person name="Xia L."/>
            <person name="Li J."/>
            <person name="Zhao F."/>
            <person name="Cao W."/>
        </authorList>
    </citation>
    <scope>NUCLEOTIDE SEQUENCE</scope>
    <source>
        <strain evidence="2">Rmic-2018</strain>
        <tissue evidence="2">Larvae</tissue>
    </source>
</reference>
<proteinExistence type="predicted"/>
<name>A0A9J6D6M2_RHIMP</name>
<gene>
    <name evidence="2" type="ORF">HPB51_019042</name>
</gene>
<dbReference type="Proteomes" id="UP000821866">
    <property type="component" value="Chromosome 9"/>
</dbReference>
<dbReference type="AlphaFoldDB" id="A0A9J6D6M2"/>
<dbReference type="EMBL" id="JABSTU010000011">
    <property type="protein sequence ID" value="KAH8009731.1"/>
    <property type="molecule type" value="Genomic_DNA"/>
</dbReference>
<accession>A0A9J6D6M2</accession>
<evidence type="ECO:0000313" key="3">
    <source>
        <dbReference type="Proteomes" id="UP000821866"/>
    </source>
</evidence>
<evidence type="ECO:0000313" key="2">
    <source>
        <dbReference type="EMBL" id="KAH8009731.1"/>
    </source>
</evidence>
<reference evidence="2" key="1">
    <citation type="journal article" date="2020" name="Cell">
        <title>Large-Scale Comparative Analyses of Tick Genomes Elucidate Their Genetic Diversity and Vector Capacities.</title>
        <authorList>
            <consortium name="Tick Genome and Microbiome Consortium (TIGMIC)"/>
            <person name="Jia N."/>
            <person name="Wang J."/>
            <person name="Shi W."/>
            <person name="Du L."/>
            <person name="Sun Y."/>
            <person name="Zhan W."/>
            <person name="Jiang J.F."/>
            <person name="Wang Q."/>
            <person name="Zhang B."/>
            <person name="Ji P."/>
            <person name="Bell-Sakyi L."/>
            <person name="Cui X.M."/>
            <person name="Yuan T.T."/>
            <person name="Jiang B.G."/>
            <person name="Yang W.F."/>
            <person name="Lam T.T."/>
            <person name="Chang Q.C."/>
            <person name="Ding S.J."/>
            <person name="Wang X.J."/>
            <person name="Zhu J.G."/>
            <person name="Ruan X.D."/>
            <person name="Zhao L."/>
            <person name="Wei J.T."/>
            <person name="Ye R.Z."/>
            <person name="Que T.C."/>
            <person name="Du C.H."/>
            <person name="Zhou Y.H."/>
            <person name="Cheng J.X."/>
            <person name="Dai P.F."/>
            <person name="Guo W.B."/>
            <person name="Han X.H."/>
            <person name="Huang E.J."/>
            <person name="Li L.F."/>
            <person name="Wei W."/>
            <person name="Gao Y.C."/>
            <person name="Liu J.Z."/>
            <person name="Shao H.Z."/>
            <person name="Wang X."/>
            <person name="Wang C.C."/>
            <person name="Yang T.C."/>
            <person name="Huo Q.B."/>
            <person name="Li W."/>
            <person name="Chen H.Y."/>
            <person name="Chen S.E."/>
            <person name="Zhou L.G."/>
            <person name="Ni X.B."/>
            <person name="Tian J.H."/>
            <person name="Sheng Y."/>
            <person name="Liu T."/>
            <person name="Pan Y.S."/>
            <person name="Xia L.Y."/>
            <person name="Li J."/>
            <person name="Zhao F."/>
            <person name="Cao W.C."/>
        </authorList>
    </citation>
    <scope>NUCLEOTIDE SEQUENCE</scope>
    <source>
        <strain evidence="2">Rmic-2018</strain>
    </source>
</reference>
<organism evidence="2 3">
    <name type="scientific">Rhipicephalus microplus</name>
    <name type="common">Cattle tick</name>
    <name type="synonym">Boophilus microplus</name>
    <dbReference type="NCBI Taxonomy" id="6941"/>
    <lineage>
        <taxon>Eukaryota</taxon>
        <taxon>Metazoa</taxon>
        <taxon>Ecdysozoa</taxon>
        <taxon>Arthropoda</taxon>
        <taxon>Chelicerata</taxon>
        <taxon>Arachnida</taxon>
        <taxon>Acari</taxon>
        <taxon>Parasitiformes</taxon>
        <taxon>Ixodida</taxon>
        <taxon>Ixodoidea</taxon>
        <taxon>Ixodidae</taxon>
        <taxon>Rhipicephalinae</taxon>
        <taxon>Rhipicephalus</taxon>
        <taxon>Boophilus</taxon>
    </lineage>
</organism>
<comment type="caution">
    <text evidence="2">The sequence shown here is derived from an EMBL/GenBank/DDBJ whole genome shotgun (WGS) entry which is preliminary data.</text>
</comment>
<evidence type="ECO:0000256" key="1">
    <source>
        <dbReference type="SAM" id="MobiDB-lite"/>
    </source>
</evidence>
<protein>
    <submittedName>
        <fullName evidence="2">Uncharacterized protein</fullName>
    </submittedName>
</protein>
<feature type="compositionally biased region" description="Basic and acidic residues" evidence="1">
    <location>
        <begin position="52"/>
        <end position="78"/>
    </location>
</feature>
<keyword evidence="3" id="KW-1185">Reference proteome</keyword>
<sequence length="118" mass="13647">MLPDRRKESPSLCFTGLRDVQPRLFSEHPQPTFYPGDFTRVDVDTGTDFFHTEKAEELPSKSYEQRQIDRTSTAEHPSRTSSDPRTSPHRISQVAEKEKLPRLNFPLCFKSRLKAKPS</sequence>